<keyword evidence="2" id="KW-1185">Reference proteome</keyword>
<reference evidence="1 2" key="1">
    <citation type="submission" date="2024-03" db="EMBL/GenBank/DDBJ databases">
        <title>Chitinophaga caseinilytica sp. nov., a casein hydrolysing bacterium isolated from forest soil.</title>
        <authorList>
            <person name="Lee D.S."/>
            <person name="Han D.M."/>
            <person name="Baek J.H."/>
            <person name="Choi D.G."/>
            <person name="Jeon J.H."/>
            <person name="Jeon C.O."/>
        </authorList>
    </citation>
    <scope>NUCLEOTIDE SEQUENCE [LARGE SCALE GENOMIC DNA]</scope>
    <source>
        <strain evidence="1 2">KACC 19118</strain>
    </source>
</reference>
<evidence type="ECO:0000313" key="2">
    <source>
        <dbReference type="Proteomes" id="UP001449657"/>
    </source>
</evidence>
<organism evidence="1 2">
    <name type="scientific">Chitinophaga caseinilytica</name>
    <dbReference type="NCBI Taxonomy" id="2267521"/>
    <lineage>
        <taxon>Bacteria</taxon>
        <taxon>Pseudomonadati</taxon>
        <taxon>Bacteroidota</taxon>
        <taxon>Chitinophagia</taxon>
        <taxon>Chitinophagales</taxon>
        <taxon>Chitinophagaceae</taxon>
        <taxon>Chitinophaga</taxon>
    </lineage>
</organism>
<sequence>MYYSNDEEEKRIRASQMERRRLLLYDRAYLRMFQKYWFINDGTRATAEDKRKYYELRANLEQELNEYTASEAFDPVLAKKLRACHRRWMKEDLEMGSWHEQRMKRLSENNIQV</sequence>
<dbReference type="RefSeq" id="WP_341843503.1">
    <property type="nucleotide sequence ID" value="NZ_CP149792.1"/>
</dbReference>
<protein>
    <submittedName>
        <fullName evidence="1">Uncharacterized protein</fullName>
    </submittedName>
</protein>
<accession>A0ABZ2ZB21</accession>
<gene>
    <name evidence="1" type="ORF">WJU22_12185</name>
</gene>
<dbReference type="Proteomes" id="UP001449657">
    <property type="component" value="Chromosome"/>
</dbReference>
<name>A0ABZ2ZB21_9BACT</name>
<proteinExistence type="predicted"/>
<evidence type="ECO:0000313" key="1">
    <source>
        <dbReference type="EMBL" id="WZN48927.1"/>
    </source>
</evidence>
<dbReference type="EMBL" id="CP150096">
    <property type="protein sequence ID" value="WZN48927.1"/>
    <property type="molecule type" value="Genomic_DNA"/>
</dbReference>